<dbReference type="PANTHER" id="PTHR23088:SF27">
    <property type="entry name" value="DEAMINATED GLUTATHIONE AMIDASE"/>
    <property type="match status" value="1"/>
</dbReference>
<sequence>MRMTDTSPLRVAAVQFAPGPDAARNAAAVRHTVASAAADGVQLLVFPEYTSVFDGAPSAAAVAAAQPLDGPFLDEVRSVAAAEGVAVVLGLVESVEGGERFANTLVGIAADGSIGAVYRKVHLYDAFGAAESRFVRPGEPGAPAVFSVSGIVVGLQTCYDLRFPESSRVLIDAGAELLVVPAQWVPGPAKESHWSTLLAARAIENTAYVLAADHPAPHGVGLSALYGPDGVLLAGAGAAEAVVSGVVEPDELARVRAVNPALGSRRYRVVV</sequence>
<keyword evidence="4" id="KW-1185">Reference proteome</keyword>
<feature type="domain" description="CN hydrolase" evidence="2">
    <location>
        <begin position="9"/>
        <end position="249"/>
    </location>
</feature>
<evidence type="ECO:0000313" key="4">
    <source>
        <dbReference type="Proteomes" id="UP000196778"/>
    </source>
</evidence>
<dbReference type="GO" id="GO:0004040">
    <property type="term" value="F:amidase activity"/>
    <property type="evidence" value="ECO:0007669"/>
    <property type="project" value="UniProtKB-EC"/>
</dbReference>
<dbReference type="SUPFAM" id="SSF56317">
    <property type="entry name" value="Carbon-nitrogen hydrolase"/>
    <property type="match status" value="1"/>
</dbReference>
<proteinExistence type="inferred from homology"/>
<name>A0A1R4J8Y9_9MICO</name>
<protein>
    <submittedName>
        <fullName evidence="3">Aliphatic amidase AmiE</fullName>
        <ecNumber evidence="3">3.5.1.4</ecNumber>
    </submittedName>
</protein>
<dbReference type="AlphaFoldDB" id="A0A1R4J8Y9"/>
<accession>A0A1R4J8Y9</accession>
<gene>
    <name evidence="3" type="ORF">FM119_06090</name>
</gene>
<reference evidence="4" key="1">
    <citation type="submission" date="2017-02" db="EMBL/GenBank/DDBJ databases">
        <authorList>
            <person name="Dridi B."/>
        </authorList>
    </citation>
    <scope>NUCLEOTIDE SEQUENCE [LARGE SCALE GENOMIC DNA]</scope>
    <source>
        <strain evidence="4">EB411</strain>
    </source>
</reference>
<evidence type="ECO:0000256" key="1">
    <source>
        <dbReference type="ARBA" id="ARBA00010613"/>
    </source>
</evidence>
<dbReference type="EMBL" id="FUKR01000036">
    <property type="protein sequence ID" value="SJN28546.1"/>
    <property type="molecule type" value="Genomic_DNA"/>
</dbReference>
<keyword evidence="3" id="KW-0378">Hydrolase</keyword>
<evidence type="ECO:0000259" key="2">
    <source>
        <dbReference type="PROSITE" id="PS50263"/>
    </source>
</evidence>
<dbReference type="Proteomes" id="UP000196778">
    <property type="component" value="Unassembled WGS sequence"/>
</dbReference>
<comment type="similarity">
    <text evidence="1">Belongs to the carbon-nitrogen hydrolase superfamily. NIT1/NIT2 family.</text>
</comment>
<dbReference type="InterPro" id="IPR003010">
    <property type="entry name" value="C-N_Hydrolase"/>
</dbReference>
<dbReference type="Gene3D" id="3.60.110.10">
    <property type="entry name" value="Carbon-nitrogen hydrolase"/>
    <property type="match status" value="1"/>
</dbReference>
<dbReference type="PANTHER" id="PTHR23088">
    <property type="entry name" value="NITRILASE-RELATED"/>
    <property type="match status" value="1"/>
</dbReference>
<organism evidence="3 4">
    <name type="scientific">Mycetocola reblochoni REB411</name>
    <dbReference type="NCBI Taxonomy" id="1255698"/>
    <lineage>
        <taxon>Bacteria</taxon>
        <taxon>Bacillati</taxon>
        <taxon>Actinomycetota</taxon>
        <taxon>Actinomycetes</taxon>
        <taxon>Micrococcales</taxon>
        <taxon>Microbacteriaceae</taxon>
        <taxon>Mycetocola</taxon>
    </lineage>
</organism>
<evidence type="ECO:0000313" key="3">
    <source>
        <dbReference type="EMBL" id="SJN28546.1"/>
    </source>
</evidence>
<dbReference type="InterPro" id="IPR036526">
    <property type="entry name" value="C-N_Hydrolase_sf"/>
</dbReference>
<dbReference type="PROSITE" id="PS50263">
    <property type="entry name" value="CN_HYDROLASE"/>
    <property type="match status" value="1"/>
</dbReference>
<dbReference type="EC" id="3.5.1.4" evidence="3"/>
<dbReference type="Pfam" id="PF00795">
    <property type="entry name" value="CN_hydrolase"/>
    <property type="match status" value="1"/>
</dbReference>
<dbReference type="InterPro" id="IPR001110">
    <property type="entry name" value="UPF0012_CS"/>
</dbReference>
<dbReference type="PROSITE" id="PS01227">
    <property type="entry name" value="UPF0012"/>
    <property type="match status" value="1"/>
</dbReference>